<reference evidence="1" key="1">
    <citation type="submission" date="2024-05" db="EMBL/GenBank/DDBJ databases">
        <title>30 novel species of actinomycetes from the DSMZ collection.</title>
        <authorList>
            <person name="Nouioui I."/>
        </authorList>
    </citation>
    <scope>NUCLEOTIDE SEQUENCE</scope>
    <source>
        <strain evidence="1">DSM 40473</strain>
    </source>
</reference>
<dbReference type="EMBL" id="JAVRFI010000002">
    <property type="protein sequence ID" value="MDT0448595.1"/>
    <property type="molecule type" value="Genomic_DNA"/>
</dbReference>
<dbReference type="PROSITE" id="PS51318">
    <property type="entry name" value="TAT"/>
    <property type="match status" value="1"/>
</dbReference>
<dbReference type="InterPro" id="IPR006311">
    <property type="entry name" value="TAT_signal"/>
</dbReference>
<evidence type="ECO:0000313" key="1">
    <source>
        <dbReference type="EMBL" id="MDT0448595.1"/>
    </source>
</evidence>
<comment type="caution">
    <text evidence="1">The sequence shown here is derived from an EMBL/GenBank/DDBJ whole genome shotgun (WGS) entry which is preliminary data.</text>
</comment>
<dbReference type="RefSeq" id="WP_311608438.1">
    <property type="nucleotide sequence ID" value="NZ_JAVRFI010000002.1"/>
</dbReference>
<protein>
    <recommendedName>
        <fullName evidence="3">Tat pathway signal sequence domain protein</fullName>
    </recommendedName>
</protein>
<name>A0ABU2SKL9_9ACTN</name>
<sequence length="293" mass="31331">MQHPSPSRRTALRSALGTALALGCSCTGLGTGAAAAVTAGRSAGGGGGVFRDVRAFHGTWEGVYDGRRARLRIVVVRQSPGTRHTLYLTLTDLDRDETFTGSLEDVPATSHLAGGIALRGSAALALRALMLHTQDTDRLSGTGVRDGRGFPLSFRRSGTGPGYVQNRPFRDYRDWYAGDGGYAGDLDGRPAELTVRREVTLEGAFIGFRLADLDRGMSWGTALRESEVRRWSYDRQRDPLGGVALTPARFLDEPLQVDSLYWHGANTAYVSGASAGPGGLYGMSFVRRAAPPA</sequence>
<dbReference type="Proteomes" id="UP001180531">
    <property type="component" value="Unassembled WGS sequence"/>
</dbReference>
<evidence type="ECO:0008006" key="3">
    <source>
        <dbReference type="Google" id="ProtNLM"/>
    </source>
</evidence>
<evidence type="ECO:0000313" key="2">
    <source>
        <dbReference type="Proteomes" id="UP001180531"/>
    </source>
</evidence>
<proteinExistence type="predicted"/>
<keyword evidence="2" id="KW-1185">Reference proteome</keyword>
<organism evidence="1 2">
    <name type="scientific">Streptomyces hesseae</name>
    <dbReference type="NCBI Taxonomy" id="3075519"/>
    <lineage>
        <taxon>Bacteria</taxon>
        <taxon>Bacillati</taxon>
        <taxon>Actinomycetota</taxon>
        <taxon>Actinomycetes</taxon>
        <taxon>Kitasatosporales</taxon>
        <taxon>Streptomycetaceae</taxon>
        <taxon>Streptomyces</taxon>
    </lineage>
</organism>
<accession>A0ABU2SKL9</accession>
<gene>
    <name evidence="1" type="ORF">RM609_05795</name>
</gene>